<accession>H6NM71</accession>
<dbReference type="AlphaFoldDB" id="H6NM71"/>
<feature type="region of interest" description="Disordered" evidence="1">
    <location>
        <begin position="144"/>
        <end position="165"/>
    </location>
</feature>
<protein>
    <submittedName>
        <fullName evidence="2">Uncharacterized protein</fullName>
    </submittedName>
</protein>
<evidence type="ECO:0000256" key="1">
    <source>
        <dbReference type="SAM" id="MobiDB-lite"/>
    </source>
</evidence>
<sequence length="192" mass="20956">MPASADRSVICRNPLRLDIRWNQERDSNIRAEALHCRESMNSQPLRLAESKQSTRSPAFTASFTANGLPGETPAGRFVFFRIPCSPRPRDAEHEQRCRLTSWPAHAGSCTDCGHPHSRASLPQAAVQPLSRHCCRLTSSLPMPAPARTASAPGSRASLPRAAGLGPPSRHCCADALPLSYRQWPYARPVPTG</sequence>
<evidence type="ECO:0000313" key="3">
    <source>
        <dbReference type="Proteomes" id="UP000007523"/>
    </source>
</evidence>
<evidence type="ECO:0000313" key="2">
    <source>
        <dbReference type="EMBL" id="AFC33233.1"/>
    </source>
</evidence>
<reference evidence="2 3" key="1">
    <citation type="journal article" date="2012" name="J. Bacteriol.">
        <title>Complete Genome Sequence of Paenibacillus mucilaginosus 3016, a Bacterium Functional as Microbial Fertilizer.</title>
        <authorList>
            <person name="Ma M."/>
            <person name="Wang Z."/>
            <person name="Li L."/>
            <person name="Jiang X."/>
            <person name="Guan D."/>
            <person name="Cao F."/>
            <person name="Chen H."/>
            <person name="Wang X."/>
            <person name="Shen D."/>
            <person name="Du B."/>
            <person name="Li J."/>
        </authorList>
    </citation>
    <scope>NUCLEOTIDE SEQUENCE [LARGE SCALE GENOMIC DNA]</scope>
    <source>
        <strain evidence="2 3">3016</strain>
    </source>
</reference>
<dbReference type="KEGG" id="pmq:PM3016_6618"/>
<organism evidence="2 3">
    <name type="scientific">Paenibacillus mucilaginosus 3016</name>
    <dbReference type="NCBI Taxonomy" id="1116391"/>
    <lineage>
        <taxon>Bacteria</taxon>
        <taxon>Bacillati</taxon>
        <taxon>Bacillota</taxon>
        <taxon>Bacilli</taxon>
        <taxon>Bacillales</taxon>
        <taxon>Paenibacillaceae</taxon>
        <taxon>Paenibacillus</taxon>
    </lineage>
</organism>
<dbReference type="STRING" id="1116391.PM3016_6618"/>
<name>H6NM71_9BACL</name>
<dbReference type="HOGENOM" id="CLU_1413948_0_0_9"/>
<dbReference type="EMBL" id="CP003235">
    <property type="protein sequence ID" value="AFC33233.1"/>
    <property type="molecule type" value="Genomic_DNA"/>
</dbReference>
<proteinExistence type="predicted"/>
<keyword evidence="3" id="KW-1185">Reference proteome</keyword>
<gene>
    <name evidence="2" type="ORF">PM3016_6618</name>
</gene>
<dbReference type="Proteomes" id="UP000007523">
    <property type="component" value="Chromosome"/>
</dbReference>